<gene>
    <name evidence="1" type="ORF">SK128_026438</name>
</gene>
<keyword evidence="2" id="KW-1185">Reference proteome</keyword>
<comment type="caution">
    <text evidence="1">The sequence shown here is derived from an EMBL/GenBank/DDBJ whole genome shotgun (WGS) entry which is preliminary data.</text>
</comment>
<accession>A0AAN8WDA6</accession>
<dbReference type="Proteomes" id="UP001381693">
    <property type="component" value="Unassembled WGS sequence"/>
</dbReference>
<dbReference type="AlphaFoldDB" id="A0AAN8WDA6"/>
<organism evidence="1 2">
    <name type="scientific">Halocaridina rubra</name>
    <name type="common">Hawaiian red shrimp</name>
    <dbReference type="NCBI Taxonomy" id="373956"/>
    <lineage>
        <taxon>Eukaryota</taxon>
        <taxon>Metazoa</taxon>
        <taxon>Ecdysozoa</taxon>
        <taxon>Arthropoda</taxon>
        <taxon>Crustacea</taxon>
        <taxon>Multicrustacea</taxon>
        <taxon>Malacostraca</taxon>
        <taxon>Eumalacostraca</taxon>
        <taxon>Eucarida</taxon>
        <taxon>Decapoda</taxon>
        <taxon>Pleocyemata</taxon>
        <taxon>Caridea</taxon>
        <taxon>Atyoidea</taxon>
        <taxon>Atyidae</taxon>
        <taxon>Halocaridina</taxon>
    </lineage>
</organism>
<name>A0AAN8WDA6_HALRR</name>
<proteinExistence type="predicted"/>
<evidence type="ECO:0000313" key="1">
    <source>
        <dbReference type="EMBL" id="KAK7053141.1"/>
    </source>
</evidence>
<evidence type="ECO:0000313" key="2">
    <source>
        <dbReference type="Proteomes" id="UP001381693"/>
    </source>
</evidence>
<protein>
    <submittedName>
        <fullName evidence="1">Uncharacterized protein</fullName>
    </submittedName>
</protein>
<reference evidence="1 2" key="1">
    <citation type="submission" date="2023-11" db="EMBL/GenBank/DDBJ databases">
        <title>Halocaridina rubra genome assembly.</title>
        <authorList>
            <person name="Smith C."/>
        </authorList>
    </citation>
    <scope>NUCLEOTIDE SEQUENCE [LARGE SCALE GENOMIC DNA]</scope>
    <source>
        <strain evidence="1">EP-1</strain>
        <tissue evidence="1">Whole</tissue>
    </source>
</reference>
<dbReference type="EMBL" id="JAXCGZ010021341">
    <property type="protein sequence ID" value="KAK7053141.1"/>
    <property type="molecule type" value="Genomic_DNA"/>
</dbReference>
<sequence>MFFHPKARDKHWLIALECLKQPEEIILDSADNHISKIVELLLCVTLPVDLKATLEF</sequence>